<dbReference type="PANTHER" id="PTHR43787">
    <property type="entry name" value="FEMO COFACTOR BIOSYNTHESIS PROTEIN NIFB-RELATED"/>
    <property type="match status" value="1"/>
</dbReference>
<dbReference type="SFLD" id="SFLDS00029">
    <property type="entry name" value="Radical_SAM"/>
    <property type="match status" value="1"/>
</dbReference>
<accession>A0A2V2N228</accession>
<dbReference type="AlphaFoldDB" id="A0A2V2N228"/>
<keyword evidence="9" id="KW-1185">Reference proteome</keyword>
<dbReference type="GO" id="GO:0046872">
    <property type="term" value="F:metal ion binding"/>
    <property type="evidence" value="ECO:0007669"/>
    <property type="project" value="UniProtKB-KW"/>
</dbReference>
<keyword evidence="4" id="KW-0479">Metal-binding</keyword>
<evidence type="ECO:0000256" key="6">
    <source>
        <dbReference type="ARBA" id="ARBA00023014"/>
    </source>
</evidence>
<comment type="caution">
    <text evidence="8">The sequence shown here is derived from an EMBL/GenBank/DDBJ whole genome shotgun (WGS) entry which is preliminary data.</text>
</comment>
<dbReference type="GO" id="GO:0051539">
    <property type="term" value="F:4 iron, 4 sulfur cluster binding"/>
    <property type="evidence" value="ECO:0007669"/>
    <property type="project" value="UniProtKB-KW"/>
</dbReference>
<evidence type="ECO:0000313" key="9">
    <source>
        <dbReference type="Proteomes" id="UP000245657"/>
    </source>
</evidence>
<dbReference type="GO" id="GO:0003824">
    <property type="term" value="F:catalytic activity"/>
    <property type="evidence" value="ECO:0007669"/>
    <property type="project" value="InterPro"/>
</dbReference>
<gene>
    <name evidence="8" type="ORF">DK846_06625</name>
</gene>
<dbReference type="Pfam" id="PF04055">
    <property type="entry name" value="Radical_SAM"/>
    <property type="match status" value="1"/>
</dbReference>
<keyword evidence="3" id="KW-0949">S-adenosyl-L-methionine</keyword>
<dbReference type="InterPro" id="IPR058240">
    <property type="entry name" value="rSAM_sf"/>
</dbReference>
<evidence type="ECO:0000259" key="7">
    <source>
        <dbReference type="PROSITE" id="PS51918"/>
    </source>
</evidence>
<dbReference type="Gene3D" id="3.20.20.70">
    <property type="entry name" value="Aldolase class I"/>
    <property type="match status" value="1"/>
</dbReference>
<evidence type="ECO:0000256" key="3">
    <source>
        <dbReference type="ARBA" id="ARBA00022691"/>
    </source>
</evidence>
<dbReference type="PROSITE" id="PS51918">
    <property type="entry name" value="RADICAL_SAM"/>
    <property type="match status" value="1"/>
</dbReference>
<dbReference type="OrthoDB" id="17974at2157"/>
<evidence type="ECO:0000256" key="2">
    <source>
        <dbReference type="ARBA" id="ARBA00022485"/>
    </source>
</evidence>
<dbReference type="SFLD" id="SFLDG01083">
    <property type="entry name" value="Uncharacterised_Radical_SAM_Su"/>
    <property type="match status" value="1"/>
</dbReference>
<dbReference type="InterPro" id="IPR040084">
    <property type="entry name" value="GTPase_Obg"/>
</dbReference>
<dbReference type="RefSeq" id="WP_109968146.1">
    <property type="nucleotide sequence ID" value="NZ_CP176093.1"/>
</dbReference>
<dbReference type="InterPro" id="IPR007197">
    <property type="entry name" value="rSAM"/>
</dbReference>
<keyword evidence="2" id="KW-0004">4Fe-4S</keyword>
<evidence type="ECO:0000313" key="8">
    <source>
        <dbReference type="EMBL" id="PWR72635.1"/>
    </source>
</evidence>
<evidence type="ECO:0000256" key="4">
    <source>
        <dbReference type="ARBA" id="ARBA00022723"/>
    </source>
</evidence>
<evidence type="ECO:0000256" key="5">
    <source>
        <dbReference type="ARBA" id="ARBA00023004"/>
    </source>
</evidence>
<organism evidence="8 9">
    <name type="scientific">Methanospirillum lacunae</name>
    <dbReference type="NCBI Taxonomy" id="668570"/>
    <lineage>
        <taxon>Archaea</taxon>
        <taxon>Methanobacteriati</taxon>
        <taxon>Methanobacteriota</taxon>
        <taxon>Stenosarchaea group</taxon>
        <taxon>Methanomicrobia</taxon>
        <taxon>Methanomicrobiales</taxon>
        <taxon>Methanospirillaceae</taxon>
        <taxon>Methanospirillum</taxon>
    </lineage>
</organism>
<dbReference type="Proteomes" id="UP000245657">
    <property type="component" value="Unassembled WGS sequence"/>
</dbReference>
<proteinExistence type="predicted"/>
<feature type="domain" description="Radical SAM core" evidence="7">
    <location>
        <begin position="12"/>
        <end position="236"/>
    </location>
</feature>
<keyword evidence="5" id="KW-0408">Iron</keyword>
<keyword evidence="6" id="KW-0411">Iron-sulfur</keyword>
<dbReference type="GeneID" id="97548682"/>
<evidence type="ECO:0000256" key="1">
    <source>
        <dbReference type="ARBA" id="ARBA00001966"/>
    </source>
</evidence>
<dbReference type="InterPro" id="IPR013785">
    <property type="entry name" value="Aldolase_TIM"/>
</dbReference>
<name>A0A2V2N228_9EURY</name>
<dbReference type="PANTHER" id="PTHR43787:SF11">
    <property type="entry name" value="UPF0026 PROTEIN SLR1464"/>
    <property type="match status" value="1"/>
</dbReference>
<dbReference type="CDD" id="cd01335">
    <property type="entry name" value="Radical_SAM"/>
    <property type="match status" value="1"/>
</dbReference>
<dbReference type="EMBL" id="QGMY01000006">
    <property type="protein sequence ID" value="PWR72635.1"/>
    <property type="molecule type" value="Genomic_DNA"/>
</dbReference>
<reference evidence="8 9" key="1">
    <citation type="submission" date="2018-05" db="EMBL/GenBank/DDBJ databases">
        <title>Draft genome of Methanospirillum lacunae Ki8-1.</title>
        <authorList>
            <person name="Dueholm M.S."/>
            <person name="Nielsen P.H."/>
            <person name="Bakmann L.F."/>
            <person name="Otzen D.E."/>
        </authorList>
    </citation>
    <scope>NUCLEOTIDE SEQUENCE [LARGE SCALE GENOMIC DNA]</scope>
    <source>
        <strain evidence="8 9">Ki8-1</strain>
    </source>
</reference>
<sequence>MNRYVFGPVSSRRLGKSLGIDLLPYKTCSYNCVYCECGATTDLTITRQDFFPLKDILAELDRVLVKKPNLDYITFAGSGEPTLSRLLGPVIRHLKEHYPWYHVAVLTNGTLCMLPEVRSDLLPADLIIPTIPASDQAMQDRIFRPYHNISVSSIKSGLVALRKEFSGQLWAEVFLVPGINTGKDELIHSRETIISIRPDLIQLNSLDRPGTEPWVCPVQRLELIQIRDFFAETGIPTDIAGFGQRGGFFSHTHEHLVIS</sequence>
<comment type="cofactor">
    <cofactor evidence="1">
        <name>[4Fe-4S] cluster</name>
        <dbReference type="ChEBI" id="CHEBI:49883"/>
    </cofactor>
</comment>
<protein>
    <submittedName>
        <fullName evidence="8">Radical SAM protein</fullName>
    </submittedName>
</protein>
<dbReference type="SUPFAM" id="SSF102114">
    <property type="entry name" value="Radical SAM enzymes"/>
    <property type="match status" value="1"/>
</dbReference>